<dbReference type="PANTHER" id="PTHR36302">
    <property type="entry name" value="BLR7088 PROTEIN"/>
    <property type="match status" value="1"/>
</dbReference>
<dbReference type="AlphaFoldDB" id="A0A545AFE2"/>
<dbReference type="InParanoid" id="A0A545AFE2"/>
<dbReference type="Gene3D" id="2.60.40.1890">
    <property type="entry name" value="PCu(A)C copper chaperone"/>
    <property type="match status" value="1"/>
</dbReference>
<dbReference type="Proteomes" id="UP000317982">
    <property type="component" value="Unassembled WGS sequence"/>
</dbReference>
<protein>
    <recommendedName>
        <fullName evidence="4">Copper chaperone PCu(A)C</fullName>
    </recommendedName>
</protein>
<feature type="region of interest" description="Disordered" evidence="1">
    <location>
        <begin position="118"/>
        <end position="189"/>
    </location>
</feature>
<sequence length="270" mass="26873">MSRSTTRSAGVPRRRGRRAATLITLGLVGAAALTGCSAGQVAETAMKVPAIQGIDATVGDIAVRDALIAFPAEGVTWPAGSDVPLRMRLVNNGASADRLVSASADLTQSVQLQVVPEGGQSVETPSAEPSAAVSESASPSAGETTPAGATNTPSGAVEGGTPTPTLSNGQPSPAPSRGTPSPVVVSAVPTASPGTTLPLEIPAGKFVALDAPGPQLVMVSTGSRLDANQMITVTLKFEKAGDVSLTLPFAPPGTPLPRTSLTHSGEGSEE</sequence>
<dbReference type="SUPFAM" id="SSF110087">
    <property type="entry name" value="DR1885-like metal-binding protein"/>
    <property type="match status" value="1"/>
</dbReference>
<dbReference type="RefSeq" id="WP_142709508.1">
    <property type="nucleotide sequence ID" value="NZ_VIRS01000048.1"/>
</dbReference>
<dbReference type="InterPro" id="IPR058248">
    <property type="entry name" value="Lxx211020-like"/>
</dbReference>
<organism evidence="2 3">
    <name type="scientific">Cryptosporangium phraense</name>
    <dbReference type="NCBI Taxonomy" id="2593070"/>
    <lineage>
        <taxon>Bacteria</taxon>
        <taxon>Bacillati</taxon>
        <taxon>Actinomycetota</taxon>
        <taxon>Actinomycetes</taxon>
        <taxon>Cryptosporangiales</taxon>
        <taxon>Cryptosporangiaceae</taxon>
        <taxon>Cryptosporangium</taxon>
    </lineage>
</organism>
<gene>
    <name evidence="2" type="ORF">FL583_36645</name>
</gene>
<evidence type="ECO:0000313" key="2">
    <source>
        <dbReference type="EMBL" id="TQS40052.1"/>
    </source>
</evidence>
<reference evidence="2 3" key="1">
    <citation type="submission" date="2019-07" db="EMBL/GenBank/DDBJ databases">
        <title>Cryptosporangium phraense sp. nov., isolated from plant litter.</title>
        <authorList>
            <person name="Suriyachadkun C."/>
        </authorList>
    </citation>
    <scope>NUCLEOTIDE SEQUENCE [LARGE SCALE GENOMIC DNA]</scope>
    <source>
        <strain evidence="2 3">A-T 5661</strain>
    </source>
</reference>
<feature type="compositionally biased region" description="Low complexity" evidence="1">
    <location>
        <begin position="125"/>
        <end position="141"/>
    </location>
</feature>
<feature type="region of interest" description="Disordered" evidence="1">
    <location>
        <begin position="250"/>
        <end position="270"/>
    </location>
</feature>
<keyword evidence="3" id="KW-1185">Reference proteome</keyword>
<dbReference type="EMBL" id="VIRS01000048">
    <property type="protein sequence ID" value="TQS40052.1"/>
    <property type="molecule type" value="Genomic_DNA"/>
</dbReference>
<feature type="compositionally biased region" description="Polar residues" evidence="1">
    <location>
        <begin position="257"/>
        <end position="270"/>
    </location>
</feature>
<accession>A0A545AFE2</accession>
<name>A0A545AFE2_9ACTN</name>
<feature type="compositionally biased region" description="Low complexity" evidence="1">
    <location>
        <begin position="179"/>
        <end position="189"/>
    </location>
</feature>
<evidence type="ECO:0008006" key="4">
    <source>
        <dbReference type="Google" id="ProtNLM"/>
    </source>
</evidence>
<dbReference type="OrthoDB" id="5188566at2"/>
<evidence type="ECO:0000313" key="3">
    <source>
        <dbReference type="Proteomes" id="UP000317982"/>
    </source>
</evidence>
<proteinExistence type="predicted"/>
<dbReference type="InterPro" id="IPR036182">
    <property type="entry name" value="PCuAC_sf"/>
</dbReference>
<feature type="compositionally biased region" description="Polar residues" evidence="1">
    <location>
        <begin position="162"/>
        <end position="171"/>
    </location>
</feature>
<evidence type="ECO:0000256" key="1">
    <source>
        <dbReference type="SAM" id="MobiDB-lite"/>
    </source>
</evidence>
<comment type="caution">
    <text evidence="2">The sequence shown here is derived from an EMBL/GenBank/DDBJ whole genome shotgun (WGS) entry which is preliminary data.</text>
</comment>
<dbReference type="PANTHER" id="PTHR36302:SF1">
    <property type="entry name" value="COPPER CHAPERONE PCU(A)C"/>
    <property type="match status" value="1"/>
</dbReference>